<dbReference type="VEuPathDB" id="AmoebaDB:KM1_025200"/>
<organism evidence="1 2">
    <name type="scientific">Entamoeba histolytica</name>
    <dbReference type="NCBI Taxonomy" id="5759"/>
    <lineage>
        <taxon>Eukaryota</taxon>
        <taxon>Amoebozoa</taxon>
        <taxon>Evosea</taxon>
        <taxon>Archamoebae</taxon>
        <taxon>Mastigamoebida</taxon>
        <taxon>Entamoebidae</taxon>
        <taxon>Entamoeba</taxon>
    </lineage>
</organism>
<comment type="caution">
    <text evidence="1">The sequence shown here is derived from an EMBL/GenBank/DDBJ whole genome shotgun (WGS) entry which is preliminary data.</text>
</comment>
<evidence type="ECO:0000313" key="2">
    <source>
        <dbReference type="Proteomes" id="UP000078387"/>
    </source>
</evidence>
<evidence type="ECO:0000313" key="1">
    <source>
        <dbReference type="EMBL" id="GAT92627.1"/>
    </source>
</evidence>
<dbReference type="VEuPathDB" id="AmoebaDB:EHI8A_025810"/>
<protein>
    <submittedName>
        <fullName evidence="1">Uncharacterized protein</fullName>
    </submittedName>
</protein>
<proteinExistence type="predicted"/>
<dbReference type="Proteomes" id="UP000078387">
    <property type="component" value="Unassembled WGS sequence"/>
</dbReference>
<name>A0A5K1TYY6_ENTHI</name>
<dbReference type="VEuPathDB" id="AmoebaDB:EHI5A_022830"/>
<gene>
    <name evidence="1" type="ORF">CL6EHI_197220</name>
</gene>
<dbReference type="VEuPathDB" id="AmoebaDB:EHI_197220"/>
<accession>A0A5K1TYY6</accession>
<dbReference type="AlphaFoldDB" id="A0A5K1TYY6"/>
<dbReference type="EMBL" id="BDEQ01000001">
    <property type="protein sequence ID" value="GAT92627.1"/>
    <property type="molecule type" value="Genomic_DNA"/>
</dbReference>
<reference evidence="1 2" key="1">
    <citation type="submission" date="2016-05" db="EMBL/GenBank/DDBJ databases">
        <title>First whole genome sequencing of Entamoeba histolytica HM1:IMSS-clone-6.</title>
        <authorList>
            <person name="Mukherjee Avik.K."/>
            <person name="Izumyama S."/>
            <person name="Nakada-Tsukui K."/>
            <person name="Nozaki T."/>
        </authorList>
    </citation>
    <scope>NUCLEOTIDE SEQUENCE [LARGE SCALE GENOMIC DNA]</scope>
    <source>
        <strain evidence="1 2">HM1:IMSS clone 6</strain>
    </source>
</reference>
<dbReference type="OMA" id="NDICLDC"/>
<dbReference type="VEuPathDB" id="AmoebaDB:EHI7A_029090"/>
<sequence length="366" mass="43388">MSFIKDYTPQLKEINQLINTNQYKELEKQLDYLDRHEQMKICQKSLFKTHIKYTTCVQCHKTILLSLTINCQFCGLNNICLDCCDIIEYHFPPNRFNSKLEKYDIYSCSYCSTKYKKYLFYKQIQFDRKHWKENLISKYYKSLLKLIGQFDQQQTELSSLQNEFYNYFTNDISLLESNLIHRIDLCCNTLLLFCKDLRSLQQLMKDQKLTQLNTREKDVFTSIKCLLQLKMNDVLTAENEVAILQRTIVPFKPKKIQSDQCFYGLNSLINFIQPSSQNQFIISPCIVNSLPQIITIQSQLITSSTRFFIKNKELYNKMIPITPGYFMFELTSGVGMIQLRFRERLTTFEIPYALFVVLDAKKTIKK</sequence>